<dbReference type="InterPro" id="IPR000326">
    <property type="entry name" value="PAP2/HPO"/>
</dbReference>
<name>A8S4S5_ENTBW</name>
<dbReference type="Proteomes" id="UP000005396">
    <property type="component" value="Unassembled WGS sequence"/>
</dbReference>
<dbReference type="CDD" id="cd01610">
    <property type="entry name" value="PAP2_like"/>
    <property type="match status" value="1"/>
</dbReference>
<organism evidence="3 4">
    <name type="scientific">Enterocloster bolteae (strain ATCC BAA-613 / DSM 15670 / CCUG 46953 / JCM 12243 / WAL 16351)</name>
    <name type="common">Clostridium bolteae</name>
    <dbReference type="NCBI Taxonomy" id="411902"/>
    <lineage>
        <taxon>Bacteria</taxon>
        <taxon>Bacillati</taxon>
        <taxon>Bacillota</taxon>
        <taxon>Clostridia</taxon>
        <taxon>Lachnospirales</taxon>
        <taxon>Lachnospiraceae</taxon>
        <taxon>Enterocloster</taxon>
    </lineage>
</organism>
<comment type="caution">
    <text evidence="3">The sequence shown here is derived from an EMBL/GenBank/DDBJ whole genome shotgun (WGS) entry which is preliminary data.</text>
</comment>
<reference evidence="3 4" key="2">
    <citation type="submission" date="2007-09" db="EMBL/GenBank/DDBJ databases">
        <title>Draft genome sequence of Clostridium bolteae (ATCC BAA-613).</title>
        <authorList>
            <person name="Sudarsanam P."/>
            <person name="Ley R."/>
            <person name="Guruge J."/>
            <person name="Turnbaugh P.J."/>
            <person name="Mahowald M."/>
            <person name="Liep D."/>
            <person name="Gordon J."/>
        </authorList>
    </citation>
    <scope>NUCLEOTIDE SEQUENCE [LARGE SCALE GENOMIC DNA]</scope>
    <source>
        <strain evidence="4">ATCC BAA-613 / DSM 15670 / CCUG 46953 / JCM 12243 / WAL 16351</strain>
    </source>
</reference>
<feature type="domain" description="Phosphatidic acid phosphatase type 2/haloperoxidase" evidence="2">
    <location>
        <begin position="93"/>
        <end position="236"/>
    </location>
</feature>
<dbReference type="AlphaFoldDB" id="A8S4S5"/>
<keyword evidence="1" id="KW-1133">Transmembrane helix</keyword>
<keyword evidence="1" id="KW-0812">Transmembrane</keyword>
<feature type="transmembrane region" description="Helical" evidence="1">
    <location>
        <begin position="92"/>
        <end position="113"/>
    </location>
</feature>
<dbReference type="eggNOG" id="COG0671">
    <property type="taxonomic scope" value="Bacteria"/>
</dbReference>
<reference evidence="3 4" key="1">
    <citation type="submission" date="2007-08" db="EMBL/GenBank/DDBJ databases">
        <authorList>
            <person name="Fulton L."/>
            <person name="Clifton S."/>
            <person name="Fulton B."/>
            <person name="Xu J."/>
            <person name="Minx P."/>
            <person name="Pepin K.H."/>
            <person name="Johnson M."/>
            <person name="Thiruvilangam P."/>
            <person name="Bhonagiri V."/>
            <person name="Nash W.E."/>
            <person name="Mardis E.R."/>
            <person name="Wilson R.K."/>
        </authorList>
    </citation>
    <scope>NUCLEOTIDE SEQUENCE [LARGE SCALE GENOMIC DNA]</scope>
    <source>
        <strain evidence="4">ATCC BAA-613 / DSM 15670 / CCUG 46953 / JCM 12243 / WAL 16351</strain>
    </source>
</reference>
<evidence type="ECO:0000259" key="2">
    <source>
        <dbReference type="SMART" id="SM00014"/>
    </source>
</evidence>
<protein>
    <recommendedName>
        <fullName evidence="2">Phosphatidic acid phosphatase type 2/haloperoxidase domain-containing protein</fullName>
    </recommendedName>
</protein>
<sequence length="247" mass="27886">MLRATWIDNQGASASNLSQQKKGMYTMQKKSKKCIITTGILFLIFMLFTVIIKTIDVQPVGPEQSTIGLASLNQFVFNLFGVNLLWYNITDWLGIVAIVIALGFAILGLIQLIQRKSIWNVDPRILLLGAFYFIVIIIYVFFEIVIINYRPIILSQSLEASFPSSHTMIVICIMSTAMLQFHYYLRDKKVCLWTIDIASVLMIAVTVIGRLISGVHWFTDIVAGILLSSALVALYYSTLKYIEEKKG</sequence>
<dbReference type="SMART" id="SM00014">
    <property type="entry name" value="acidPPc"/>
    <property type="match status" value="1"/>
</dbReference>
<feature type="transmembrane region" description="Helical" evidence="1">
    <location>
        <begin position="125"/>
        <end position="147"/>
    </location>
</feature>
<feature type="transmembrane region" description="Helical" evidence="1">
    <location>
        <begin position="217"/>
        <end position="236"/>
    </location>
</feature>
<feature type="transmembrane region" description="Helical" evidence="1">
    <location>
        <begin position="34"/>
        <end position="52"/>
    </location>
</feature>
<gene>
    <name evidence="3" type="ORF">CLOBOL_07060</name>
</gene>
<feature type="transmembrane region" description="Helical" evidence="1">
    <location>
        <begin position="167"/>
        <end position="185"/>
    </location>
</feature>
<dbReference type="Gene3D" id="1.20.144.10">
    <property type="entry name" value="Phosphatidic acid phosphatase type 2/haloperoxidase"/>
    <property type="match status" value="1"/>
</dbReference>
<proteinExistence type="predicted"/>
<feature type="transmembrane region" description="Helical" evidence="1">
    <location>
        <begin position="192"/>
        <end position="211"/>
    </location>
</feature>
<dbReference type="EMBL" id="ABCC02000069">
    <property type="protein sequence ID" value="EDP12830.1"/>
    <property type="molecule type" value="Genomic_DNA"/>
</dbReference>
<dbReference type="Pfam" id="PF01569">
    <property type="entry name" value="PAP2"/>
    <property type="match status" value="1"/>
</dbReference>
<evidence type="ECO:0000313" key="3">
    <source>
        <dbReference type="EMBL" id="EDP12830.1"/>
    </source>
</evidence>
<dbReference type="HOGENOM" id="CLU_104526_0_0_9"/>
<evidence type="ECO:0000313" key="4">
    <source>
        <dbReference type="Proteomes" id="UP000005396"/>
    </source>
</evidence>
<evidence type="ECO:0000256" key="1">
    <source>
        <dbReference type="SAM" id="Phobius"/>
    </source>
</evidence>
<keyword evidence="1" id="KW-0472">Membrane</keyword>
<accession>A8S4S5</accession>
<dbReference type="SUPFAM" id="SSF48317">
    <property type="entry name" value="Acid phosphatase/Vanadium-dependent haloperoxidase"/>
    <property type="match status" value="1"/>
</dbReference>
<dbReference type="InterPro" id="IPR036938">
    <property type="entry name" value="PAP2/HPO_sf"/>
</dbReference>
<dbReference type="PaxDb" id="411902-CLOBOL_07060"/>